<dbReference type="Gene3D" id="1.10.10.10">
    <property type="entry name" value="Winged helix-like DNA-binding domain superfamily/Winged helix DNA-binding domain"/>
    <property type="match status" value="2"/>
</dbReference>
<feature type="domain" description="HTH asnC-type" evidence="4">
    <location>
        <begin position="43"/>
        <end position="83"/>
    </location>
</feature>
<dbReference type="InterPro" id="IPR000485">
    <property type="entry name" value="AsnC-type_HTH_dom"/>
</dbReference>
<keyword evidence="3" id="KW-0804">Transcription</keyword>
<evidence type="ECO:0000313" key="5">
    <source>
        <dbReference type="EMBL" id="MBB6350190.1"/>
    </source>
</evidence>
<protein>
    <submittedName>
        <fullName evidence="5">DNA-binding Lrp family transcriptional regulator</fullName>
    </submittedName>
</protein>
<evidence type="ECO:0000313" key="6">
    <source>
        <dbReference type="Proteomes" id="UP000583800"/>
    </source>
</evidence>
<name>A0A7X0C9W2_9ACTN</name>
<evidence type="ECO:0000256" key="1">
    <source>
        <dbReference type="ARBA" id="ARBA00023015"/>
    </source>
</evidence>
<accession>A0A7X0C9W2</accession>
<evidence type="ECO:0000256" key="2">
    <source>
        <dbReference type="ARBA" id="ARBA00023125"/>
    </source>
</evidence>
<dbReference type="GO" id="GO:0005829">
    <property type="term" value="C:cytosol"/>
    <property type="evidence" value="ECO:0007669"/>
    <property type="project" value="TreeGrafter"/>
</dbReference>
<keyword evidence="6" id="KW-1185">Reference proteome</keyword>
<reference evidence="5 6" key="1">
    <citation type="submission" date="2020-08" db="EMBL/GenBank/DDBJ databases">
        <title>Sequencing the genomes of 1000 actinobacteria strains.</title>
        <authorList>
            <person name="Klenk H.-P."/>
        </authorList>
    </citation>
    <scope>NUCLEOTIDE SEQUENCE [LARGE SCALE GENOMIC DNA]</scope>
    <source>
        <strain evidence="5 6">DSM 45913</strain>
    </source>
</reference>
<comment type="caution">
    <text evidence="5">The sequence shown here is derived from an EMBL/GenBank/DDBJ whole genome shotgun (WGS) entry which is preliminary data.</text>
</comment>
<dbReference type="SMART" id="SM00344">
    <property type="entry name" value="HTH_ASNC"/>
    <property type="match status" value="1"/>
</dbReference>
<dbReference type="InterPro" id="IPR011008">
    <property type="entry name" value="Dimeric_a/b-barrel"/>
</dbReference>
<dbReference type="RefSeq" id="WP_185088030.1">
    <property type="nucleotide sequence ID" value="NZ_JACHJB010000003.1"/>
</dbReference>
<sequence length="384" mass="41502">MQGSAQLSQHHCLITAIYGGGEPKSSVDRHFVAGGEGFVRQELDEHDLRLIHAVQLAPRAPWTIVGPACGLHPITAARRWQRLVDRGLVSVLVTPGPSLMRRLSPAYLDLECRPGDRPAVIAALRVNPRVASIAIAASGRSLVLTLMADSPHALADLVIDQIGALPGVLRTELYPITQMYGEGSSWRLDALDRDEIKHLDRRPDPGSRPIAVSERHRALFRALSLDARAPAAVLAQQLGESPSTTTRRLAAMRAAGLISMRCDVTPEAAGWPILVNYLTRVPAGVLESAGRALAALPENRGTFAIAARANLFVSQWLRGMSDIQSAEARMTAAIPAMEVCDRMVTLRTVKRMGRILDTDGRSIGVVPLDPWHDSVISRAAMADP</sequence>
<dbReference type="GO" id="GO:0043565">
    <property type="term" value="F:sequence-specific DNA binding"/>
    <property type="evidence" value="ECO:0007669"/>
    <property type="project" value="InterPro"/>
</dbReference>
<dbReference type="Gene3D" id="3.30.70.920">
    <property type="match status" value="1"/>
</dbReference>
<dbReference type="SUPFAM" id="SSF54909">
    <property type="entry name" value="Dimeric alpha+beta barrel"/>
    <property type="match status" value="1"/>
</dbReference>
<dbReference type="EMBL" id="JACHJB010000003">
    <property type="protein sequence ID" value="MBB6350190.1"/>
    <property type="molecule type" value="Genomic_DNA"/>
</dbReference>
<dbReference type="PANTHER" id="PTHR30154">
    <property type="entry name" value="LEUCINE-RESPONSIVE REGULATORY PROTEIN"/>
    <property type="match status" value="1"/>
</dbReference>
<keyword evidence="1" id="KW-0805">Transcription regulation</keyword>
<evidence type="ECO:0000256" key="3">
    <source>
        <dbReference type="ARBA" id="ARBA00023163"/>
    </source>
</evidence>
<dbReference type="Pfam" id="PF13412">
    <property type="entry name" value="HTH_24"/>
    <property type="match status" value="1"/>
</dbReference>
<dbReference type="AlphaFoldDB" id="A0A7X0C9W2"/>
<dbReference type="SUPFAM" id="SSF46785">
    <property type="entry name" value="Winged helix' DNA-binding domain"/>
    <property type="match status" value="1"/>
</dbReference>
<dbReference type="InterPro" id="IPR036388">
    <property type="entry name" value="WH-like_DNA-bd_sf"/>
</dbReference>
<dbReference type="GO" id="GO:0043200">
    <property type="term" value="P:response to amino acid"/>
    <property type="evidence" value="ECO:0007669"/>
    <property type="project" value="TreeGrafter"/>
</dbReference>
<keyword evidence="2 5" id="KW-0238">DNA-binding</keyword>
<dbReference type="Proteomes" id="UP000583800">
    <property type="component" value="Unassembled WGS sequence"/>
</dbReference>
<dbReference type="InterPro" id="IPR036390">
    <property type="entry name" value="WH_DNA-bd_sf"/>
</dbReference>
<gene>
    <name evidence="5" type="ORF">FHU36_006762</name>
</gene>
<dbReference type="Pfam" id="PF13404">
    <property type="entry name" value="HTH_AsnC-type"/>
    <property type="match status" value="1"/>
</dbReference>
<dbReference type="InterPro" id="IPR019888">
    <property type="entry name" value="Tscrpt_reg_AsnC-like"/>
</dbReference>
<evidence type="ECO:0000259" key="4">
    <source>
        <dbReference type="Pfam" id="PF13404"/>
    </source>
</evidence>
<proteinExistence type="predicted"/>
<organism evidence="5 6">
    <name type="scientific">Nonomuraea muscovyensis</name>
    <dbReference type="NCBI Taxonomy" id="1124761"/>
    <lineage>
        <taxon>Bacteria</taxon>
        <taxon>Bacillati</taxon>
        <taxon>Actinomycetota</taxon>
        <taxon>Actinomycetes</taxon>
        <taxon>Streptosporangiales</taxon>
        <taxon>Streptosporangiaceae</taxon>
        <taxon>Nonomuraea</taxon>
    </lineage>
</organism>
<dbReference type="PANTHER" id="PTHR30154:SF34">
    <property type="entry name" value="TRANSCRIPTIONAL REGULATOR AZLB"/>
    <property type="match status" value="1"/>
</dbReference>